<name>A0A953T7X7_9BURK</name>
<comment type="caution">
    <text evidence="6">The sequence shown here is derived from an EMBL/GenBank/DDBJ whole genome shotgun (WGS) entry which is preliminary data.</text>
</comment>
<feature type="transmembrane region" description="Helical" evidence="4">
    <location>
        <begin position="88"/>
        <end position="109"/>
    </location>
</feature>
<feature type="domain" description="Major facilitator superfamily (MFS) profile" evidence="5">
    <location>
        <begin position="17"/>
        <end position="408"/>
    </location>
</feature>
<feature type="transmembrane region" description="Helical" evidence="4">
    <location>
        <begin position="146"/>
        <end position="165"/>
    </location>
</feature>
<dbReference type="InterPro" id="IPR036259">
    <property type="entry name" value="MFS_trans_sf"/>
</dbReference>
<evidence type="ECO:0000256" key="3">
    <source>
        <dbReference type="ARBA" id="ARBA00023136"/>
    </source>
</evidence>
<proteinExistence type="predicted"/>
<keyword evidence="1 4" id="KW-0812">Transmembrane</keyword>
<feature type="transmembrane region" description="Helical" evidence="4">
    <location>
        <begin position="318"/>
        <end position="340"/>
    </location>
</feature>
<feature type="transmembrane region" description="Helical" evidence="4">
    <location>
        <begin position="360"/>
        <end position="378"/>
    </location>
</feature>
<dbReference type="PANTHER" id="PTHR23527">
    <property type="entry name" value="BLL3282 PROTEIN"/>
    <property type="match status" value="1"/>
</dbReference>
<keyword evidence="2 4" id="KW-1133">Transmembrane helix</keyword>
<sequence>MGVNHSPLATKIPESPRFPVFPLIATLATQSLATMAAYSFPVVAPVIAEDLQVPGTLVGFFISTVYGVGIISALLSPRFIRRFGAVRVSQLVLVATLAMLLACSVGNVASVVLGAALLGLAYGATAPASAHLLVPRTPPPVMNLVLSIRQIGVPLGGVLAGLIMAPMTLSLGWQTALLWQTLPVLVVVLLLEVARRDWDADRDPSRQIFSKGLLAPVQILVERPELRSLAFASFIYSGLQLCFIAFLTVHLTSKTGFDLVQAGWALAVYQLAAVVSRPIWGWLADKWLSAKFLLAWQGFIMGAAAVLAGQFTESWTHVVVLVLCAVAGATASGFTGLAYAEWARLGGAQRTEATGLGSGLMFAGVLLLPSLFSVAVTYFDDFGLAYACVGGLAALSGLLLLQKPTAANNT</sequence>
<feature type="transmembrane region" description="Helical" evidence="4">
    <location>
        <begin position="20"/>
        <end position="44"/>
    </location>
</feature>
<dbReference type="Pfam" id="PF07690">
    <property type="entry name" value="MFS_1"/>
    <property type="match status" value="1"/>
</dbReference>
<dbReference type="EMBL" id="JAHXRI010000010">
    <property type="protein sequence ID" value="MBZ1351154.1"/>
    <property type="molecule type" value="Genomic_DNA"/>
</dbReference>
<dbReference type="GO" id="GO:0022857">
    <property type="term" value="F:transmembrane transporter activity"/>
    <property type="evidence" value="ECO:0007669"/>
    <property type="project" value="InterPro"/>
</dbReference>
<feature type="transmembrane region" description="Helical" evidence="4">
    <location>
        <begin position="384"/>
        <end position="401"/>
    </location>
</feature>
<dbReference type="AlphaFoldDB" id="A0A953T7X7"/>
<dbReference type="Proteomes" id="UP000739565">
    <property type="component" value="Unassembled WGS sequence"/>
</dbReference>
<dbReference type="PANTHER" id="PTHR23527:SF1">
    <property type="entry name" value="BLL3282 PROTEIN"/>
    <property type="match status" value="1"/>
</dbReference>
<feature type="transmembrane region" description="Helical" evidence="4">
    <location>
        <begin position="177"/>
        <end position="194"/>
    </location>
</feature>
<reference evidence="6" key="1">
    <citation type="submission" date="2021-07" db="EMBL/GenBank/DDBJ databases">
        <title>New genus and species of the family Alcaligenaceae.</title>
        <authorList>
            <person name="Hahn M.W."/>
        </authorList>
    </citation>
    <scope>NUCLEOTIDE SEQUENCE</scope>
    <source>
        <strain evidence="6">LF4-65</strain>
    </source>
</reference>
<feature type="transmembrane region" description="Helical" evidence="4">
    <location>
        <begin position="292"/>
        <end position="312"/>
    </location>
</feature>
<dbReference type="SUPFAM" id="SSF103473">
    <property type="entry name" value="MFS general substrate transporter"/>
    <property type="match status" value="1"/>
</dbReference>
<keyword evidence="3 4" id="KW-0472">Membrane</keyword>
<evidence type="ECO:0000256" key="1">
    <source>
        <dbReference type="ARBA" id="ARBA00022692"/>
    </source>
</evidence>
<keyword evidence="7" id="KW-1185">Reference proteome</keyword>
<dbReference type="Gene3D" id="1.20.1250.20">
    <property type="entry name" value="MFS general substrate transporter like domains"/>
    <property type="match status" value="2"/>
</dbReference>
<evidence type="ECO:0000256" key="4">
    <source>
        <dbReference type="SAM" id="Phobius"/>
    </source>
</evidence>
<dbReference type="RefSeq" id="WP_259661571.1">
    <property type="nucleotide sequence ID" value="NZ_JAHXRI010000010.1"/>
</dbReference>
<dbReference type="InterPro" id="IPR011701">
    <property type="entry name" value="MFS"/>
</dbReference>
<dbReference type="InterPro" id="IPR052952">
    <property type="entry name" value="MFS-Transporter"/>
</dbReference>
<evidence type="ECO:0000313" key="6">
    <source>
        <dbReference type="EMBL" id="MBZ1351154.1"/>
    </source>
</evidence>
<feature type="transmembrane region" description="Helical" evidence="4">
    <location>
        <begin position="56"/>
        <end position="76"/>
    </location>
</feature>
<dbReference type="PROSITE" id="PS50850">
    <property type="entry name" value="MFS"/>
    <property type="match status" value="1"/>
</dbReference>
<accession>A0A953T7X7</accession>
<feature type="transmembrane region" description="Helical" evidence="4">
    <location>
        <begin position="261"/>
        <end position="280"/>
    </location>
</feature>
<protein>
    <submittedName>
        <fullName evidence="6">MFS transporter</fullName>
    </submittedName>
</protein>
<gene>
    <name evidence="6" type="ORF">KZZ10_10900</name>
</gene>
<organism evidence="6 7">
    <name type="scientific">Zwartia hollandica</name>
    <dbReference type="NCBI Taxonomy" id="324606"/>
    <lineage>
        <taxon>Bacteria</taxon>
        <taxon>Pseudomonadati</taxon>
        <taxon>Pseudomonadota</taxon>
        <taxon>Betaproteobacteria</taxon>
        <taxon>Burkholderiales</taxon>
        <taxon>Alcaligenaceae</taxon>
        <taxon>Zwartia</taxon>
    </lineage>
</organism>
<feature type="transmembrane region" description="Helical" evidence="4">
    <location>
        <begin position="115"/>
        <end position="134"/>
    </location>
</feature>
<evidence type="ECO:0000256" key="2">
    <source>
        <dbReference type="ARBA" id="ARBA00022989"/>
    </source>
</evidence>
<feature type="transmembrane region" description="Helical" evidence="4">
    <location>
        <begin position="229"/>
        <end position="249"/>
    </location>
</feature>
<evidence type="ECO:0000259" key="5">
    <source>
        <dbReference type="PROSITE" id="PS50850"/>
    </source>
</evidence>
<dbReference type="InterPro" id="IPR020846">
    <property type="entry name" value="MFS_dom"/>
</dbReference>
<evidence type="ECO:0000313" key="7">
    <source>
        <dbReference type="Proteomes" id="UP000739565"/>
    </source>
</evidence>